<proteinExistence type="predicted"/>
<sequence length="99" mass="12039">MGVIIRRPQFRQDIFDIWTFIARDSETEADRFVLELEKRYRTLSENPAIGIRRFPKYPAIRMFPFRRYLIIYEPLADGTGIELVRLLHAARDYHRYFNE</sequence>
<comment type="caution">
    <text evidence="2">The sequence shown here is derived from an EMBL/GenBank/DDBJ whole genome shotgun (WGS) entry which is preliminary data.</text>
</comment>
<reference evidence="2 3" key="1">
    <citation type="submission" date="2023-07" db="EMBL/GenBank/DDBJ databases">
        <title>Sorghum-associated microbial communities from plants grown in Nebraska, USA.</title>
        <authorList>
            <person name="Schachtman D."/>
        </authorList>
    </citation>
    <scope>NUCLEOTIDE SEQUENCE [LARGE SCALE GENOMIC DNA]</scope>
    <source>
        <strain evidence="2 3">DS1307</strain>
    </source>
</reference>
<dbReference type="InterPro" id="IPR007712">
    <property type="entry name" value="RelE/ParE_toxin"/>
</dbReference>
<accession>A0ABT9PR52</accession>
<dbReference type="Gene3D" id="3.30.2310.20">
    <property type="entry name" value="RelE-like"/>
    <property type="match status" value="1"/>
</dbReference>
<keyword evidence="1" id="KW-1277">Toxin-antitoxin system</keyword>
<gene>
    <name evidence="2" type="ORF">J2T09_001435</name>
</gene>
<dbReference type="InterPro" id="IPR035093">
    <property type="entry name" value="RelE/ParE_toxin_dom_sf"/>
</dbReference>
<protein>
    <submittedName>
        <fullName evidence="2">Toxin ParE1/3/4</fullName>
    </submittedName>
</protein>
<dbReference type="Proteomes" id="UP001241472">
    <property type="component" value="Unassembled WGS sequence"/>
</dbReference>
<dbReference type="EMBL" id="JAUSRF010000004">
    <property type="protein sequence ID" value="MDP9836690.1"/>
    <property type="molecule type" value="Genomic_DNA"/>
</dbReference>
<organism evidence="2 3">
    <name type="scientific">Neorhizobium huautlense</name>
    <dbReference type="NCBI Taxonomy" id="67774"/>
    <lineage>
        <taxon>Bacteria</taxon>
        <taxon>Pseudomonadati</taxon>
        <taxon>Pseudomonadota</taxon>
        <taxon>Alphaproteobacteria</taxon>
        <taxon>Hyphomicrobiales</taxon>
        <taxon>Rhizobiaceae</taxon>
        <taxon>Rhizobium/Agrobacterium group</taxon>
        <taxon>Neorhizobium</taxon>
    </lineage>
</organism>
<evidence type="ECO:0000313" key="2">
    <source>
        <dbReference type="EMBL" id="MDP9836690.1"/>
    </source>
</evidence>
<dbReference type="RefSeq" id="WP_306832674.1">
    <property type="nucleotide sequence ID" value="NZ_JAUSRF010000004.1"/>
</dbReference>
<evidence type="ECO:0000256" key="1">
    <source>
        <dbReference type="ARBA" id="ARBA00022649"/>
    </source>
</evidence>
<name>A0ABT9PR52_9HYPH</name>
<keyword evidence="3" id="KW-1185">Reference proteome</keyword>
<evidence type="ECO:0000313" key="3">
    <source>
        <dbReference type="Proteomes" id="UP001241472"/>
    </source>
</evidence>
<dbReference type="Pfam" id="PF05016">
    <property type="entry name" value="ParE_toxin"/>
    <property type="match status" value="1"/>
</dbReference>